<dbReference type="RefSeq" id="XP_040629472.1">
    <property type="nucleotide sequence ID" value="XM_040771090.1"/>
</dbReference>
<feature type="compositionally biased region" description="Low complexity" evidence="1">
    <location>
        <begin position="56"/>
        <end position="73"/>
    </location>
</feature>
<feature type="region of interest" description="Disordered" evidence="1">
    <location>
        <begin position="56"/>
        <end position="75"/>
    </location>
</feature>
<feature type="region of interest" description="Disordered" evidence="1">
    <location>
        <begin position="185"/>
        <end position="209"/>
    </location>
</feature>
<feature type="compositionally biased region" description="Low complexity" evidence="1">
    <location>
        <begin position="574"/>
        <end position="585"/>
    </location>
</feature>
<dbReference type="EMBL" id="JH795861">
    <property type="protein sequence ID" value="EJU02578.1"/>
    <property type="molecule type" value="Genomic_DNA"/>
</dbReference>
<organism evidence="2 3">
    <name type="scientific">Dacryopinax primogenitus (strain DJM 731)</name>
    <name type="common">Brown rot fungus</name>
    <dbReference type="NCBI Taxonomy" id="1858805"/>
    <lineage>
        <taxon>Eukaryota</taxon>
        <taxon>Fungi</taxon>
        <taxon>Dikarya</taxon>
        <taxon>Basidiomycota</taxon>
        <taxon>Agaricomycotina</taxon>
        <taxon>Dacrymycetes</taxon>
        <taxon>Dacrymycetales</taxon>
        <taxon>Dacrymycetaceae</taxon>
        <taxon>Dacryopinax</taxon>
    </lineage>
</organism>
<accession>M5GDN9</accession>
<feature type="compositionally biased region" description="Polar residues" evidence="1">
    <location>
        <begin position="531"/>
        <end position="540"/>
    </location>
</feature>
<feature type="region of interest" description="Disordered" evidence="1">
    <location>
        <begin position="499"/>
        <end position="606"/>
    </location>
</feature>
<evidence type="ECO:0000313" key="2">
    <source>
        <dbReference type="EMBL" id="EJU02578.1"/>
    </source>
</evidence>
<dbReference type="OrthoDB" id="10418629at2759"/>
<dbReference type="AlphaFoldDB" id="M5GDN9"/>
<feature type="compositionally biased region" description="Pro residues" evidence="1">
    <location>
        <begin position="587"/>
        <end position="596"/>
    </location>
</feature>
<dbReference type="Proteomes" id="UP000030653">
    <property type="component" value="Unassembled WGS sequence"/>
</dbReference>
<name>M5GDN9_DACPD</name>
<dbReference type="GeneID" id="63686152"/>
<evidence type="ECO:0000313" key="3">
    <source>
        <dbReference type="Proteomes" id="UP000030653"/>
    </source>
</evidence>
<dbReference type="HOGENOM" id="CLU_442120_0_0_1"/>
<reference evidence="2 3" key="1">
    <citation type="journal article" date="2012" name="Science">
        <title>The Paleozoic origin of enzymatic lignin decomposition reconstructed from 31 fungal genomes.</title>
        <authorList>
            <person name="Floudas D."/>
            <person name="Binder M."/>
            <person name="Riley R."/>
            <person name="Barry K."/>
            <person name="Blanchette R.A."/>
            <person name="Henrissat B."/>
            <person name="Martinez A.T."/>
            <person name="Otillar R."/>
            <person name="Spatafora J.W."/>
            <person name="Yadav J.S."/>
            <person name="Aerts A."/>
            <person name="Benoit I."/>
            <person name="Boyd A."/>
            <person name="Carlson A."/>
            <person name="Copeland A."/>
            <person name="Coutinho P.M."/>
            <person name="de Vries R.P."/>
            <person name="Ferreira P."/>
            <person name="Findley K."/>
            <person name="Foster B."/>
            <person name="Gaskell J."/>
            <person name="Glotzer D."/>
            <person name="Gorecki P."/>
            <person name="Heitman J."/>
            <person name="Hesse C."/>
            <person name="Hori C."/>
            <person name="Igarashi K."/>
            <person name="Jurgens J.A."/>
            <person name="Kallen N."/>
            <person name="Kersten P."/>
            <person name="Kohler A."/>
            <person name="Kuees U."/>
            <person name="Kumar T.K.A."/>
            <person name="Kuo A."/>
            <person name="LaButti K."/>
            <person name="Larrondo L.F."/>
            <person name="Lindquist E."/>
            <person name="Ling A."/>
            <person name="Lombard V."/>
            <person name="Lucas S."/>
            <person name="Lundell T."/>
            <person name="Martin R."/>
            <person name="McLaughlin D.J."/>
            <person name="Morgenstern I."/>
            <person name="Morin E."/>
            <person name="Murat C."/>
            <person name="Nagy L.G."/>
            <person name="Nolan M."/>
            <person name="Ohm R.A."/>
            <person name="Patyshakuliyeva A."/>
            <person name="Rokas A."/>
            <person name="Ruiz-Duenas F.J."/>
            <person name="Sabat G."/>
            <person name="Salamov A."/>
            <person name="Samejima M."/>
            <person name="Schmutz J."/>
            <person name="Slot J.C."/>
            <person name="St John F."/>
            <person name="Stenlid J."/>
            <person name="Sun H."/>
            <person name="Sun S."/>
            <person name="Syed K."/>
            <person name="Tsang A."/>
            <person name="Wiebenga A."/>
            <person name="Young D."/>
            <person name="Pisabarro A."/>
            <person name="Eastwood D.C."/>
            <person name="Martin F."/>
            <person name="Cullen D."/>
            <person name="Grigoriev I.V."/>
            <person name="Hibbett D.S."/>
        </authorList>
    </citation>
    <scope>NUCLEOTIDE SEQUENCE [LARGE SCALE GENOMIC DNA]</scope>
    <source>
        <strain evidence="2 3">DJM-731 SS1</strain>
    </source>
</reference>
<proteinExistence type="predicted"/>
<sequence>MALTATSMPTPPSHLLYTNTNDNYRRPSQLKTSNLTSDLDLAVFVADLMTSYAGTPPLSSASSSSESSMDSPPNTITVKNISREILFGTGIPSSPLAGLSTAGVRHKRTLSFSATLLHRPSVASNISYDGEGREEEFHASFPLPPRAEISDDLYSNGNIRRASVPASDTASLMAQLDETSRYLDEVLPCTPSPTGRYPPSPTDPSPRERFSCRYGYPETYYSLALPSSNPSPDDAHPKLTNRDTVLSLPFVWADGSPLKRQPTNASIHPLRTNLKRQKSQYAPFPESPKLFSPTWAEGGFGFPFWELNSGSPVNPTRSTRRPSLKNLTISTKIEPPLPTKINTILETDPKTNEQPSPVPSSACLPDSLWPSPVLEPIQLPIETLTPLDLDDVFLVAHTKPLQAEKEIDIDQAMKDRETVLRVSERLNQEQLLSPARPSPPRTPVARPQVLAPVSACQKHPAPLMTTLPLRINKDLPQRPQTPANVSLVQEMVHPVPVKTVKHGKRSTDDLWRTMVPPLNSPLQVKADKVKQASQRGSPESSPIPIPANPRRTPSPVKHSNSPPRVGCLSPTQVSPAPSIRSASPAKTPVPPRPMRSPSPLILNGLDFLDDYHSPLRHG</sequence>
<evidence type="ECO:0000256" key="1">
    <source>
        <dbReference type="SAM" id="MobiDB-lite"/>
    </source>
</evidence>
<protein>
    <submittedName>
        <fullName evidence="2">Uncharacterized protein</fullName>
    </submittedName>
</protein>
<keyword evidence="3" id="KW-1185">Reference proteome</keyword>
<gene>
    <name evidence="2" type="ORF">DACRYDRAFT_15263</name>
</gene>
<feature type="region of interest" description="Disordered" evidence="1">
    <location>
        <begin position="1"/>
        <end position="25"/>
    </location>
</feature>